<dbReference type="AlphaFoldDB" id="A0A8X6TEW3"/>
<accession>A0A8X6TEW3</accession>
<gene>
    <name evidence="1" type="ORF">NPIL_305241</name>
</gene>
<proteinExistence type="predicted"/>
<keyword evidence="2" id="KW-1185">Reference proteome</keyword>
<protein>
    <submittedName>
        <fullName evidence="1">Uncharacterized protein</fullName>
    </submittedName>
</protein>
<evidence type="ECO:0000313" key="2">
    <source>
        <dbReference type="Proteomes" id="UP000887013"/>
    </source>
</evidence>
<dbReference type="EMBL" id="BMAW01102198">
    <property type="protein sequence ID" value="GFT03119.1"/>
    <property type="molecule type" value="Genomic_DNA"/>
</dbReference>
<organism evidence="1 2">
    <name type="scientific">Nephila pilipes</name>
    <name type="common">Giant wood spider</name>
    <name type="synonym">Nephila maculata</name>
    <dbReference type="NCBI Taxonomy" id="299642"/>
    <lineage>
        <taxon>Eukaryota</taxon>
        <taxon>Metazoa</taxon>
        <taxon>Ecdysozoa</taxon>
        <taxon>Arthropoda</taxon>
        <taxon>Chelicerata</taxon>
        <taxon>Arachnida</taxon>
        <taxon>Araneae</taxon>
        <taxon>Araneomorphae</taxon>
        <taxon>Entelegynae</taxon>
        <taxon>Araneoidea</taxon>
        <taxon>Nephilidae</taxon>
        <taxon>Nephila</taxon>
    </lineage>
</organism>
<dbReference type="Proteomes" id="UP000887013">
    <property type="component" value="Unassembled WGS sequence"/>
</dbReference>
<comment type="caution">
    <text evidence="1">The sequence shown here is derived from an EMBL/GenBank/DDBJ whole genome shotgun (WGS) entry which is preliminary data.</text>
</comment>
<name>A0A8X6TEW3_NEPPI</name>
<evidence type="ECO:0000313" key="1">
    <source>
        <dbReference type="EMBL" id="GFT03119.1"/>
    </source>
</evidence>
<sequence length="125" mass="14564">MLLEQKGMKLYKWVSSDSVLLCNNAEANQNYSFTTKKETKAVGILWKHQSNEFSFKVIAEQKEAAKHAVLSTIPKISDLLSYISPTITRIKLFMQRMWLLKLVGTIHFRRKYLENNKNSCLPRNQ</sequence>
<reference evidence="1" key="1">
    <citation type="submission" date="2020-08" db="EMBL/GenBank/DDBJ databases">
        <title>Multicomponent nature underlies the extraordinary mechanical properties of spider dragline silk.</title>
        <authorList>
            <person name="Kono N."/>
            <person name="Nakamura H."/>
            <person name="Mori M."/>
            <person name="Yoshida Y."/>
            <person name="Ohtoshi R."/>
            <person name="Malay A.D."/>
            <person name="Moran D.A.P."/>
            <person name="Tomita M."/>
            <person name="Numata K."/>
            <person name="Arakawa K."/>
        </authorList>
    </citation>
    <scope>NUCLEOTIDE SEQUENCE</scope>
</reference>